<feature type="transmembrane region" description="Helical" evidence="7">
    <location>
        <begin position="506"/>
        <end position="527"/>
    </location>
</feature>
<dbReference type="InterPro" id="IPR051584">
    <property type="entry name" value="GPCR-associated_LMBR1"/>
</dbReference>
<comment type="subcellular location">
    <subcellularLocation>
        <location evidence="1">Membrane</location>
        <topology evidence="1">Multi-pass membrane protein</topology>
    </subcellularLocation>
</comment>
<feature type="transmembrane region" description="Helical" evidence="7">
    <location>
        <begin position="27"/>
        <end position="45"/>
    </location>
</feature>
<keyword evidence="3 7" id="KW-0812">Transmembrane</keyword>
<evidence type="ECO:0000256" key="3">
    <source>
        <dbReference type="ARBA" id="ARBA00022692"/>
    </source>
</evidence>
<accession>A0AAN7D822</accession>
<sequence length="810" mass="92272">MAQQDLPIPTNPAPPEAEPPLTHHSDWLPLVLMTCFMLTIVLFTLSRYGNIKSQPWYVTVVCIIGWFFPFWIIFLLPLDLASTVHDDKKGRVPFAYVSQHFLFIAWRVLYWTSFCLTWMAIPMMQAYVNTGDFTVVKRLKSAVQVNIRFYSIYVVVGTIGLIYLVFGSGLTTREGIQSYVMAAANSWGLFLVIVFMGYGLVSVPRSLWYSGSYDRHLFQHYANAARLKEECMDSELEFNELAKTMNAISKRAMMEIPEIRHCINVMNRRFPFVLHEAFAERDSSITIPRDLTEEYLVKISKRMILAIRMRDRKNALWKNLLNEAFYLQDIIKNKDKRDRRFTSTLRSKKNSTKWTDIKASMEWWWMLRIAPNLNKFLAIVFSVISGCIIWSEIVFNVRRPVIISIVYYVLNACGTNYAALEIMAFFTLMYMCICVYSSLFKIRFFNLYILIPNHHTDENSLLWFTSYMCKMMAPLCYNFINLAVDAPGVSKAVFTTFMGKADLIKFLGAFADWFPIIILIPSLSLLFNVQGRCLGFCGIKSPYQNSDDDDINNNDDTEANNGALLDADVEEGSRLVKEERRLKEREINPSARISVQSARNREYTNKKYHRANVPDTLRNERDRRVEEILSGNINHHERYHDSPASSSASSFSANENSSQPVDAMKLKTNLISFGDTVKHKLGGLFGTIKSNTEEAAANTPSSSPSPPPPPSHSNLRLTPSPPPINSVNQHTTGGGGGRVFGRPVTNENHRPFHTAAIEESSSRPLSPNPFLMASSGLNRQQLNNNVSPFARFEDVNGTQSRPNNNIFDDI</sequence>
<feature type="transmembrane region" description="Helical" evidence="7">
    <location>
        <begin position="376"/>
        <end position="395"/>
    </location>
</feature>
<dbReference type="RefSeq" id="XP_064678315.1">
    <property type="nucleotide sequence ID" value="XM_064832035.1"/>
</dbReference>
<gene>
    <name evidence="8" type="ORF">ATC70_012865</name>
</gene>
<dbReference type="PANTHER" id="PTHR21355">
    <property type="entry name" value="G-PROTEIN COUPLED RECEPTOR-ASSOCIATED PROTEIN LMBRD2"/>
    <property type="match status" value="1"/>
</dbReference>
<evidence type="ECO:0000313" key="9">
    <source>
        <dbReference type="Proteomes" id="UP001304243"/>
    </source>
</evidence>
<keyword evidence="5 7" id="KW-0472">Membrane</keyword>
<comment type="caution">
    <text evidence="8">The sequence shown here is derived from an EMBL/GenBank/DDBJ whole genome shotgun (WGS) entry which is preliminary data.</text>
</comment>
<dbReference type="PANTHER" id="PTHR21355:SF0">
    <property type="entry name" value="G-PROTEIN COUPLED RECEPTOR-ASSOCIATED PROTEIN LMBRD2"/>
    <property type="match status" value="1"/>
</dbReference>
<dbReference type="EMBL" id="JASEJX010000030">
    <property type="protein sequence ID" value="KAK4511649.1"/>
    <property type="molecule type" value="Genomic_DNA"/>
</dbReference>
<evidence type="ECO:0000256" key="4">
    <source>
        <dbReference type="ARBA" id="ARBA00022989"/>
    </source>
</evidence>
<feature type="region of interest" description="Disordered" evidence="6">
    <location>
        <begin position="631"/>
        <end position="660"/>
    </location>
</feature>
<dbReference type="InterPro" id="IPR006876">
    <property type="entry name" value="LMBR1-like_membr_prot"/>
</dbReference>
<organism evidence="8 9">
    <name type="scientific">Mucor velutinosus</name>
    <dbReference type="NCBI Taxonomy" id="708070"/>
    <lineage>
        <taxon>Eukaryota</taxon>
        <taxon>Fungi</taxon>
        <taxon>Fungi incertae sedis</taxon>
        <taxon>Mucoromycota</taxon>
        <taxon>Mucoromycotina</taxon>
        <taxon>Mucoromycetes</taxon>
        <taxon>Mucorales</taxon>
        <taxon>Mucorineae</taxon>
        <taxon>Mucoraceae</taxon>
        <taxon>Mucor</taxon>
    </lineage>
</organism>
<evidence type="ECO:0000256" key="6">
    <source>
        <dbReference type="SAM" id="MobiDB-lite"/>
    </source>
</evidence>
<feature type="transmembrane region" description="Helical" evidence="7">
    <location>
        <begin position="57"/>
        <end position="78"/>
    </location>
</feature>
<dbReference type="Proteomes" id="UP001304243">
    <property type="component" value="Unassembled WGS sequence"/>
</dbReference>
<dbReference type="AlphaFoldDB" id="A0AAN7D822"/>
<feature type="region of interest" description="Disordered" evidence="6">
    <location>
        <begin position="694"/>
        <end position="747"/>
    </location>
</feature>
<feature type="transmembrane region" description="Helical" evidence="7">
    <location>
        <begin position="108"/>
        <end position="128"/>
    </location>
</feature>
<feature type="compositionally biased region" description="Low complexity" evidence="6">
    <location>
        <begin position="642"/>
        <end position="658"/>
    </location>
</feature>
<evidence type="ECO:0000313" key="8">
    <source>
        <dbReference type="EMBL" id="KAK4511649.1"/>
    </source>
</evidence>
<dbReference type="GO" id="GO:0016020">
    <property type="term" value="C:membrane"/>
    <property type="evidence" value="ECO:0007669"/>
    <property type="project" value="UniProtKB-SubCell"/>
</dbReference>
<evidence type="ECO:0000256" key="1">
    <source>
        <dbReference type="ARBA" id="ARBA00004141"/>
    </source>
</evidence>
<reference evidence="8 9" key="1">
    <citation type="submission" date="2022-11" db="EMBL/GenBank/DDBJ databases">
        <title>Mucor velutinosus strain NIH1002 WGS.</title>
        <authorList>
            <person name="Subramanian P."/>
            <person name="Mullikin J.C."/>
            <person name="Segre J.A."/>
            <person name="Zelazny A.M."/>
        </authorList>
    </citation>
    <scope>NUCLEOTIDE SEQUENCE [LARGE SCALE GENOMIC DNA]</scope>
    <source>
        <strain evidence="8 9">NIH1002</strain>
    </source>
</reference>
<comment type="similarity">
    <text evidence="2">Belongs to the LIMR family.</text>
</comment>
<evidence type="ECO:0008006" key="10">
    <source>
        <dbReference type="Google" id="ProtNLM"/>
    </source>
</evidence>
<feature type="transmembrane region" description="Helical" evidence="7">
    <location>
        <begin position="427"/>
        <end position="451"/>
    </location>
</feature>
<protein>
    <recommendedName>
        <fullName evidence="10">LMBR1-like membrane protein</fullName>
    </recommendedName>
</protein>
<evidence type="ECO:0000256" key="2">
    <source>
        <dbReference type="ARBA" id="ARBA00010487"/>
    </source>
</evidence>
<dbReference type="GeneID" id="89956551"/>
<name>A0AAN7D822_9FUNG</name>
<evidence type="ECO:0000256" key="7">
    <source>
        <dbReference type="SAM" id="Phobius"/>
    </source>
</evidence>
<keyword evidence="4 7" id="KW-1133">Transmembrane helix</keyword>
<keyword evidence="9" id="KW-1185">Reference proteome</keyword>
<dbReference type="Pfam" id="PF04791">
    <property type="entry name" value="LMBR1"/>
    <property type="match status" value="1"/>
</dbReference>
<feature type="transmembrane region" description="Helical" evidence="7">
    <location>
        <begin position="178"/>
        <end position="201"/>
    </location>
</feature>
<evidence type="ECO:0000256" key="5">
    <source>
        <dbReference type="ARBA" id="ARBA00023136"/>
    </source>
</evidence>
<proteinExistence type="inferred from homology"/>
<feature type="transmembrane region" description="Helical" evidence="7">
    <location>
        <begin position="149"/>
        <end position="166"/>
    </location>
</feature>